<sequence length="118" mass="13492">MILKHTILAKNGKDYYFCHRHPSSNRIFVFLTTSMPREERVKFLQGLVLAGQCKYNALKGLGVATEPIGPGRSYDFVFLMGLPKIKSGFEDKISELKERANSIWTDEHQKNLLGYNNI</sequence>
<gene>
    <name evidence="1" type="ORF">AUJ66_08420</name>
</gene>
<reference evidence="1 2" key="1">
    <citation type="journal article" date="2016" name="Environ. Microbiol.">
        <title>Genomic resolution of a cold subsurface aquifer community provides metabolic insights for novel microbes adapted to high CO concentrations.</title>
        <authorList>
            <person name="Probst A.J."/>
            <person name="Castelle C.J."/>
            <person name="Singh A."/>
            <person name="Brown C.T."/>
            <person name="Anantharaman K."/>
            <person name="Sharon I."/>
            <person name="Hug L.A."/>
            <person name="Burstein D."/>
            <person name="Emerson J.B."/>
            <person name="Thomas B.C."/>
            <person name="Banfield J.F."/>
        </authorList>
    </citation>
    <scope>NUCLEOTIDE SEQUENCE [LARGE SCALE GENOMIC DNA]</scope>
    <source>
        <strain evidence="1">CG1_02_38_46</strain>
    </source>
</reference>
<dbReference type="STRING" id="1817893.AUJ66_08420"/>
<protein>
    <submittedName>
        <fullName evidence="1">Uncharacterized protein</fullName>
    </submittedName>
</protein>
<comment type="caution">
    <text evidence="1">The sequence shown here is derived from an EMBL/GenBank/DDBJ whole genome shotgun (WGS) entry which is preliminary data.</text>
</comment>
<dbReference type="EMBL" id="MNUO01000129">
    <property type="protein sequence ID" value="OIN95741.1"/>
    <property type="molecule type" value="Genomic_DNA"/>
</dbReference>
<proteinExistence type="predicted"/>
<evidence type="ECO:0000313" key="2">
    <source>
        <dbReference type="Proteomes" id="UP000182278"/>
    </source>
</evidence>
<organism evidence="1 2">
    <name type="scientific">Candidatus Desantisbacteria bacterium CG1_02_38_46</name>
    <dbReference type="NCBI Taxonomy" id="1817893"/>
    <lineage>
        <taxon>Bacteria</taxon>
        <taxon>Candidatus Desantisiibacteriota</taxon>
    </lineage>
</organism>
<accession>A0A1J4SBY6</accession>
<dbReference type="AlphaFoldDB" id="A0A1J4SBY6"/>
<name>A0A1J4SBY6_9BACT</name>
<evidence type="ECO:0000313" key="1">
    <source>
        <dbReference type="EMBL" id="OIN95741.1"/>
    </source>
</evidence>
<dbReference type="Proteomes" id="UP000182278">
    <property type="component" value="Unassembled WGS sequence"/>
</dbReference>